<dbReference type="InterPro" id="IPR014729">
    <property type="entry name" value="Rossmann-like_a/b/a_fold"/>
</dbReference>
<keyword evidence="7" id="KW-0648">Protein biosynthesis</keyword>
<evidence type="ECO:0000259" key="8">
    <source>
        <dbReference type="Pfam" id="PF00749"/>
    </source>
</evidence>
<keyword evidence="4" id="KW-0862">Zinc</keyword>
<accession>A0ABX6EME8</accession>
<keyword evidence="5 7" id="KW-0067">ATP-binding</keyword>
<evidence type="ECO:0000256" key="1">
    <source>
        <dbReference type="ARBA" id="ARBA00022598"/>
    </source>
</evidence>
<dbReference type="PANTHER" id="PTHR43311">
    <property type="entry name" value="GLUTAMATE--TRNA LIGASE"/>
    <property type="match status" value="1"/>
</dbReference>
<organism evidence="9 10">
    <name type="scientific">Methylocystis rosea</name>
    <dbReference type="NCBI Taxonomy" id="173366"/>
    <lineage>
        <taxon>Bacteria</taxon>
        <taxon>Pseudomonadati</taxon>
        <taxon>Pseudomonadota</taxon>
        <taxon>Alphaproteobacteria</taxon>
        <taxon>Hyphomicrobiales</taxon>
        <taxon>Methylocystaceae</taxon>
        <taxon>Methylocystis</taxon>
    </lineage>
</organism>
<keyword evidence="3 7" id="KW-0547">Nucleotide-binding</keyword>
<keyword evidence="1 7" id="KW-0436">Ligase</keyword>
<reference evidence="10" key="1">
    <citation type="submission" date="2019-09" db="EMBL/GenBank/DDBJ databases">
        <title>Isolation and complete genome sequencing of Methylocystis species.</title>
        <authorList>
            <person name="Rumah B.L."/>
            <person name="Stead C.E."/>
            <person name="Stevens B.C."/>
            <person name="Minton N.P."/>
            <person name="Grosse-Honebrink A."/>
            <person name="Zhang Y."/>
        </authorList>
    </citation>
    <scope>NUCLEOTIDE SEQUENCE [LARGE SCALE GENOMIC DNA]</scope>
    <source>
        <strain evidence="10">BRCS1</strain>
    </source>
</reference>
<evidence type="ECO:0000256" key="3">
    <source>
        <dbReference type="ARBA" id="ARBA00022741"/>
    </source>
</evidence>
<dbReference type="GO" id="GO:0016874">
    <property type="term" value="F:ligase activity"/>
    <property type="evidence" value="ECO:0007669"/>
    <property type="project" value="UniProtKB-KW"/>
</dbReference>
<evidence type="ECO:0000256" key="4">
    <source>
        <dbReference type="ARBA" id="ARBA00022833"/>
    </source>
</evidence>
<keyword evidence="6 7" id="KW-0030">Aminoacyl-tRNA synthetase</keyword>
<protein>
    <submittedName>
        <fullName evidence="9">tRNA glutamyl-Q(34) synthetase GluQRS</fullName>
        <ecNumber evidence="9">6.1.1.-</ecNumber>
    </submittedName>
</protein>
<comment type="similarity">
    <text evidence="7">Belongs to the class-I aminoacyl-tRNA synthetase family.</text>
</comment>
<name>A0ABX6EME8_9HYPH</name>
<dbReference type="InterPro" id="IPR000924">
    <property type="entry name" value="Glu/Gln-tRNA-synth"/>
</dbReference>
<dbReference type="InterPro" id="IPR020058">
    <property type="entry name" value="Glu/Gln-tRNA-synth_Ib_cat-dom"/>
</dbReference>
<gene>
    <name evidence="9" type="ORF">F7D13_01450</name>
</gene>
<dbReference type="NCBIfam" id="NF004315">
    <property type="entry name" value="PRK05710.1-4"/>
    <property type="match status" value="1"/>
</dbReference>
<evidence type="ECO:0000313" key="9">
    <source>
        <dbReference type="EMBL" id="QGM95499.1"/>
    </source>
</evidence>
<sequence>MTSGVTADSQRVFRFAPSPNGYLHLGHAYSALLNFDLARQCGGRLLLRIEDIDTGRARAEFEAAIYEDLAWLGLDWERPVRRQSEHFGDYARALERLDATGLLYACDCKRSDIERLAAGKQGWPRDPDGSPLYPGTCRVKPRRTAREVLAKGGVALRLDMRMASTLAGQGLMWREFGALPRAERSDPAAPRGDDGEGRLVPADPAEWGDVVLARKDTPGSYHVAVVVDDALQGVTDVVRGKDLFAATSVHRLLQRLLDLPAPNYRHHGLVLDEKGEKLGKSVASTALRALRAEGWTPADVRRRIGL</sequence>
<evidence type="ECO:0000256" key="6">
    <source>
        <dbReference type="ARBA" id="ARBA00023146"/>
    </source>
</evidence>
<feature type="domain" description="Glutamyl/glutaminyl-tRNA synthetase class Ib catalytic" evidence="8">
    <location>
        <begin position="203"/>
        <end position="296"/>
    </location>
</feature>
<evidence type="ECO:0000256" key="2">
    <source>
        <dbReference type="ARBA" id="ARBA00022723"/>
    </source>
</evidence>
<evidence type="ECO:0000256" key="7">
    <source>
        <dbReference type="RuleBase" id="RU363037"/>
    </source>
</evidence>
<keyword evidence="2" id="KW-0479">Metal-binding</keyword>
<evidence type="ECO:0000313" key="10">
    <source>
        <dbReference type="Proteomes" id="UP000424673"/>
    </source>
</evidence>
<dbReference type="InterPro" id="IPR001412">
    <property type="entry name" value="aa-tRNA-synth_I_CS"/>
</dbReference>
<dbReference type="SUPFAM" id="SSF52374">
    <property type="entry name" value="Nucleotidylyl transferase"/>
    <property type="match status" value="1"/>
</dbReference>
<dbReference type="Gene3D" id="3.40.50.620">
    <property type="entry name" value="HUPs"/>
    <property type="match status" value="1"/>
</dbReference>
<keyword evidence="10" id="KW-1185">Reference proteome</keyword>
<dbReference type="Proteomes" id="UP000424673">
    <property type="component" value="Chromosome"/>
</dbReference>
<dbReference type="PROSITE" id="PS00178">
    <property type="entry name" value="AA_TRNA_LIGASE_I"/>
    <property type="match status" value="1"/>
</dbReference>
<dbReference type="RefSeq" id="WP_154453710.1">
    <property type="nucleotide sequence ID" value="NZ_CP044328.1"/>
</dbReference>
<dbReference type="EMBL" id="CP044328">
    <property type="protein sequence ID" value="QGM95499.1"/>
    <property type="molecule type" value="Genomic_DNA"/>
</dbReference>
<dbReference type="EC" id="6.1.1.-" evidence="9"/>
<evidence type="ECO:0000256" key="5">
    <source>
        <dbReference type="ARBA" id="ARBA00022840"/>
    </source>
</evidence>
<dbReference type="Pfam" id="PF00749">
    <property type="entry name" value="tRNA-synt_1c"/>
    <property type="match status" value="2"/>
</dbReference>
<feature type="domain" description="Glutamyl/glutaminyl-tRNA synthetase class Ib catalytic" evidence="8">
    <location>
        <begin position="13"/>
        <end position="146"/>
    </location>
</feature>
<reference evidence="9 10" key="2">
    <citation type="journal article" date="2021" name="AMB Express">
        <title>Isolation and characterisation of Methylocystis spp. for poly-3-hydroxybutyrate production using waste methane feedstocks.</title>
        <authorList>
            <person name="Rumah B.L."/>
            <person name="Stead C.E."/>
            <person name="Claxton Stevens B.H."/>
            <person name="Minton N.P."/>
            <person name="Grosse-Honebrink A."/>
            <person name="Zhang Y."/>
        </authorList>
    </citation>
    <scope>NUCLEOTIDE SEQUENCE [LARGE SCALE GENOMIC DNA]</scope>
    <source>
        <strain evidence="9 10">BRCS1</strain>
    </source>
</reference>
<dbReference type="PANTHER" id="PTHR43311:SF1">
    <property type="entry name" value="GLUTAMYL-Q TRNA(ASP) SYNTHETASE"/>
    <property type="match status" value="1"/>
</dbReference>
<proteinExistence type="inferred from homology"/>
<dbReference type="PRINTS" id="PR00987">
    <property type="entry name" value="TRNASYNTHGLU"/>
</dbReference>
<dbReference type="InterPro" id="IPR049940">
    <property type="entry name" value="GluQ/Sye"/>
</dbReference>